<dbReference type="PANTHER" id="PTHR12225">
    <property type="entry name" value="ADHESION REGULATING MOLECULE 1 110 KDA CELL MEMBRANE GLYCOPROTEIN"/>
    <property type="match status" value="1"/>
</dbReference>
<dbReference type="GO" id="GO:0008541">
    <property type="term" value="C:proteasome regulatory particle, lid subcomplex"/>
    <property type="evidence" value="ECO:0007669"/>
    <property type="project" value="TreeGrafter"/>
</dbReference>
<dbReference type="InterPro" id="IPR038633">
    <property type="entry name" value="Rpn13/ADRM1_Pru_sf"/>
</dbReference>
<dbReference type="InterPro" id="IPR044868">
    <property type="entry name" value="Rpn13/ADRM1_Pru"/>
</dbReference>
<feature type="compositionally biased region" description="Acidic residues" evidence="6">
    <location>
        <begin position="164"/>
        <end position="173"/>
    </location>
</feature>
<name>A0A6A6W0E3_9PEZI</name>
<evidence type="ECO:0000256" key="3">
    <source>
        <dbReference type="ARBA" id="ARBA00022490"/>
    </source>
</evidence>
<reference evidence="8" key="1">
    <citation type="journal article" date="2020" name="Stud. Mycol.">
        <title>101 Dothideomycetes genomes: a test case for predicting lifestyles and emergence of pathogens.</title>
        <authorList>
            <person name="Haridas S."/>
            <person name="Albert R."/>
            <person name="Binder M."/>
            <person name="Bloem J."/>
            <person name="Labutti K."/>
            <person name="Salamov A."/>
            <person name="Andreopoulos B."/>
            <person name="Baker S."/>
            <person name="Barry K."/>
            <person name="Bills G."/>
            <person name="Bluhm B."/>
            <person name="Cannon C."/>
            <person name="Castanera R."/>
            <person name="Culley D."/>
            <person name="Daum C."/>
            <person name="Ezra D."/>
            <person name="Gonzalez J."/>
            <person name="Henrissat B."/>
            <person name="Kuo A."/>
            <person name="Liang C."/>
            <person name="Lipzen A."/>
            <person name="Lutzoni F."/>
            <person name="Magnuson J."/>
            <person name="Mondo S."/>
            <person name="Nolan M."/>
            <person name="Ohm R."/>
            <person name="Pangilinan J."/>
            <person name="Park H.-J."/>
            <person name="Ramirez L."/>
            <person name="Alfaro M."/>
            <person name="Sun H."/>
            <person name="Tritt A."/>
            <person name="Yoshinaga Y."/>
            <person name="Zwiers L.-H."/>
            <person name="Turgeon B."/>
            <person name="Goodwin S."/>
            <person name="Spatafora J."/>
            <person name="Crous P."/>
            <person name="Grigoriev I."/>
        </authorList>
    </citation>
    <scope>NUCLEOTIDE SEQUENCE</scope>
    <source>
        <strain evidence="8">CBS 121739</strain>
    </source>
</reference>
<evidence type="ECO:0000313" key="8">
    <source>
        <dbReference type="EMBL" id="KAF2755400.1"/>
    </source>
</evidence>
<dbReference type="GO" id="GO:0070628">
    <property type="term" value="F:proteasome binding"/>
    <property type="evidence" value="ECO:0007669"/>
    <property type="project" value="TreeGrafter"/>
</dbReference>
<dbReference type="OrthoDB" id="340431at2759"/>
<dbReference type="Proteomes" id="UP000799437">
    <property type="component" value="Unassembled WGS sequence"/>
</dbReference>
<dbReference type="Pfam" id="PF04683">
    <property type="entry name" value="Rpn13_ADRM1_Pru"/>
    <property type="match status" value="1"/>
</dbReference>
<keyword evidence="5" id="KW-0539">Nucleus</keyword>
<protein>
    <recommendedName>
        <fullName evidence="7">Pru domain-containing protein</fullName>
    </recommendedName>
</protein>
<feature type="compositionally biased region" description="Basic and acidic residues" evidence="6">
    <location>
        <begin position="195"/>
        <end position="207"/>
    </location>
</feature>
<evidence type="ECO:0000256" key="4">
    <source>
        <dbReference type="ARBA" id="ARBA00022942"/>
    </source>
</evidence>
<evidence type="ECO:0000259" key="7">
    <source>
        <dbReference type="PROSITE" id="PS51917"/>
    </source>
</evidence>
<dbReference type="InterPro" id="IPR038108">
    <property type="entry name" value="RPN13_DEUBAD_sf"/>
</dbReference>
<dbReference type="AlphaFoldDB" id="A0A6A6W0E3"/>
<keyword evidence="3" id="KW-0963">Cytoplasm</keyword>
<dbReference type="InterPro" id="IPR006773">
    <property type="entry name" value="Rpn13/ADRM1"/>
</dbReference>
<keyword evidence="9" id="KW-1185">Reference proteome</keyword>
<evidence type="ECO:0000256" key="6">
    <source>
        <dbReference type="SAM" id="MobiDB-lite"/>
    </source>
</evidence>
<dbReference type="PANTHER" id="PTHR12225:SF0">
    <property type="entry name" value="PROTEASOMAL UBIQUITIN RECEPTOR ADRM1"/>
    <property type="match status" value="1"/>
</dbReference>
<sequence>MSVSPLITFKAGKCELDDSNPPNVKCSPTPGYIYLYVGDDELVHFCWRPRSAPASEPELDLLMIPGDGSFIPYTGPAISGFTYTQRPPTNGRIYVLKFNSSSQRQLFWMQSKSQHPDGLPCYFSPRDGKIGHIVDMLLNGEEVDVADELRNVNNEFRYSGRSVDDDETMEDADAPDRQRHGSSSGGAGADATGGDIREEGEGSREGGADGGRAAAGHSSTDASTVVQNFLNSLKGTGMSSGGSRQQADKPFTTLPDLLASSVTLPVIESADDTLLDSLCSNLPPMILLLAQDIDDIAEVDPASDTAQAAISALSSDQKRDILRRVARSPQLHQSLGSLTMALRDGGLPTVGEALKIKVENGGFRGAMPLGGGEAVEAFLDGVKRTVQEEKQQNDMDTD</sequence>
<dbReference type="PROSITE" id="PS51917">
    <property type="entry name" value="PRU"/>
    <property type="match status" value="1"/>
</dbReference>
<evidence type="ECO:0000313" key="9">
    <source>
        <dbReference type="Proteomes" id="UP000799437"/>
    </source>
</evidence>
<feature type="domain" description="Pru" evidence="7">
    <location>
        <begin position="1"/>
        <end position="141"/>
    </location>
</feature>
<evidence type="ECO:0000256" key="5">
    <source>
        <dbReference type="ARBA" id="ARBA00023242"/>
    </source>
</evidence>
<dbReference type="GeneID" id="54479983"/>
<accession>A0A6A6W0E3</accession>
<dbReference type="EMBL" id="ML996577">
    <property type="protein sequence ID" value="KAF2755400.1"/>
    <property type="molecule type" value="Genomic_DNA"/>
</dbReference>
<dbReference type="Gene3D" id="2.30.29.70">
    <property type="entry name" value="Proteasomal ubiquitin receptor Rpn13/ADRM1"/>
    <property type="match status" value="1"/>
</dbReference>
<proteinExistence type="predicted"/>
<comment type="subcellular location">
    <subcellularLocation>
        <location evidence="2">Cytoplasm</location>
    </subcellularLocation>
    <subcellularLocation>
        <location evidence="1">Nucleus</location>
    </subcellularLocation>
</comment>
<evidence type="ECO:0000256" key="1">
    <source>
        <dbReference type="ARBA" id="ARBA00004123"/>
    </source>
</evidence>
<dbReference type="GO" id="GO:0005737">
    <property type="term" value="C:cytoplasm"/>
    <property type="evidence" value="ECO:0007669"/>
    <property type="project" value="UniProtKB-SubCell"/>
</dbReference>
<dbReference type="RefSeq" id="XP_033597851.1">
    <property type="nucleotide sequence ID" value="XM_033738929.1"/>
</dbReference>
<gene>
    <name evidence="8" type="ORF">EJ05DRAFT_100214</name>
</gene>
<evidence type="ECO:0000256" key="2">
    <source>
        <dbReference type="ARBA" id="ARBA00004496"/>
    </source>
</evidence>
<organism evidence="8 9">
    <name type="scientific">Pseudovirgaria hyperparasitica</name>
    <dbReference type="NCBI Taxonomy" id="470096"/>
    <lineage>
        <taxon>Eukaryota</taxon>
        <taxon>Fungi</taxon>
        <taxon>Dikarya</taxon>
        <taxon>Ascomycota</taxon>
        <taxon>Pezizomycotina</taxon>
        <taxon>Dothideomycetes</taxon>
        <taxon>Dothideomycetes incertae sedis</taxon>
        <taxon>Acrospermales</taxon>
        <taxon>Acrospermaceae</taxon>
        <taxon>Pseudovirgaria</taxon>
    </lineage>
</organism>
<dbReference type="GO" id="GO:0005634">
    <property type="term" value="C:nucleus"/>
    <property type="evidence" value="ECO:0007669"/>
    <property type="project" value="UniProtKB-SubCell"/>
</dbReference>
<dbReference type="GO" id="GO:0061133">
    <property type="term" value="F:endopeptidase activator activity"/>
    <property type="evidence" value="ECO:0007669"/>
    <property type="project" value="TreeGrafter"/>
</dbReference>
<keyword evidence="4" id="KW-0647">Proteasome</keyword>
<feature type="region of interest" description="Disordered" evidence="6">
    <location>
        <begin position="160"/>
        <end position="221"/>
    </location>
</feature>
<dbReference type="Gene3D" id="1.10.2020.20">
    <property type="match status" value="1"/>
</dbReference>